<evidence type="ECO:0000313" key="4">
    <source>
        <dbReference type="Proteomes" id="UP000243686"/>
    </source>
</evidence>
<dbReference type="AlphaFoldDB" id="A0A1S8X7F2"/>
<dbReference type="GO" id="GO:0006508">
    <property type="term" value="P:proteolysis"/>
    <property type="evidence" value="ECO:0007669"/>
    <property type="project" value="TreeGrafter"/>
</dbReference>
<proteinExistence type="predicted"/>
<dbReference type="GO" id="GO:0042277">
    <property type="term" value="F:peptide binding"/>
    <property type="evidence" value="ECO:0007669"/>
    <property type="project" value="TreeGrafter"/>
</dbReference>
<dbReference type="GO" id="GO:0070006">
    <property type="term" value="F:metalloaminopeptidase activity"/>
    <property type="evidence" value="ECO:0007669"/>
    <property type="project" value="TreeGrafter"/>
</dbReference>
<dbReference type="InterPro" id="IPR050344">
    <property type="entry name" value="Peptidase_M1_aminopeptidases"/>
</dbReference>
<dbReference type="SUPFAM" id="SSF63737">
    <property type="entry name" value="Leukotriene A4 hydrolase N-terminal domain"/>
    <property type="match status" value="1"/>
</dbReference>
<sequence length="72" mass="7979">MNGLYKSVYTDDNGVNKVMLATHFEPTSARRAFPCWDEPDFKSVFSITLVVPSTLTAISNMAFLSVIVVVVH</sequence>
<keyword evidence="1" id="KW-1133">Transmembrane helix</keyword>
<dbReference type="Gene3D" id="2.60.40.1730">
    <property type="entry name" value="tricorn interacting facor f3 domain"/>
    <property type="match status" value="1"/>
</dbReference>
<evidence type="ECO:0000259" key="2">
    <source>
        <dbReference type="Pfam" id="PF17900"/>
    </source>
</evidence>
<dbReference type="GO" id="GO:0016020">
    <property type="term" value="C:membrane"/>
    <property type="evidence" value="ECO:0007669"/>
    <property type="project" value="TreeGrafter"/>
</dbReference>
<evidence type="ECO:0000313" key="3">
    <source>
        <dbReference type="EMBL" id="OON22596.1"/>
    </source>
</evidence>
<gene>
    <name evidence="3" type="ORF">X801_01494</name>
</gene>
<evidence type="ECO:0000256" key="1">
    <source>
        <dbReference type="SAM" id="Phobius"/>
    </source>
</evidence>
<keyword evidence="1" id="KW-0812">Transmembrane</keyword>
<dbReference type="PANTHER" id="PTHR11533:SF174">
    <property type="entry name" value="PUROMYCIN-SENSITIVE AMINOPEPTIDASE-RELATED"/>
    <property type="match status" value="1"/>
</dbReference>
<keyword evidence="1" id="KW-0472">Membrane</keyword>
<dbReference type="InterPro" id="IPR045357">
    <property type="entry name" value="Aminopeptidase_N-like_N"/>
</dbReference>
<dbReference type="PANTHER" id="PTHR11533">
    <property type="entry name" value="PROTEASE M1 ZINC METALLOPROTEASE"/>
    <property type="match status" value="1"/>
</dbReference>
<dbReference type="GO" id="GO:0005615">
    <property type="term" value="C:extracellular space"/>
    <property type="evidence" value="ECO:0007669"/>
    <property type="project" value="TreeGrafter"/>
</dbReference>
<organism evidence="3 4">
    <name type="scientific">Opisthorchis viverrini</name>
    <name type="common">Southeast Asian liver fluke</name>
    <dbReference type="NCBI Taxonomy" id="6198"/>
    <lineage>
        <taxon>Eukaryota</taxon>
        <taxon>Metazoa</taxon>
        <taxon>Spiralia</taxon>
        <taxon>Lophotrochozoa</taxon>
        <taxon>Platyhelminthes</taxon>
        <taxon>Trematoda</taxon>
        <taxon>Digenea</taxon>
        <taxon>Opisthorchiida</taxon>
        <taxon>Opisthorchiata</taxon>
        <taxon>Opisthorchiidae</taxon>
        <taxon>Opisthorchis</taxon>
    </lineage>
</organism>
<protein>
    <recommendedName>
        <fullName evidence="2">Aminopeptidase N-like N-terminal domain-containing protein</fullName>
    </recommendedName>
</protein>
<name>A0A1S8X7F2_OPIVI</name>
<dbReference type="Pfam" id="PF17900">
    <property type="entry name" value="Peptidase_M1_N"/>
    <property type="match status" value="1"/>
</dbReference>
<dbReference type="GO" id="GO:0008270">
    <property type="term" value="F:zinc ion binding"/>
    <property type="evidence" value="ECO:0007669"/>
    <property type="project" value="TreeGrafter"/>
</dbReference>
<accession>A0A1S8X7F2</accession>
<reference evidence="3 4" key="1">
    <citation type="submission" date="2015-03" db="EMBL/GenBank/DDBJ databases">
        <title>Draft genome of the nematode, Opisthorchis viverrini.</title>
        <authorList>
            <person name="Mitreva M."/>
        </authorList>
    </citation>
    <scope>NUCLEOTIDE SEQUENCE [LARGE SCALE GENOMIC DNA]</scope>
    <source>
        <strain evidence="3">Khon Kaen</strain>
    </source>
</reference>
<feature type="domain" description="Aminopeptidase N-like N-terminal" evidence="2">
    <location>
        <begin position="1"/>
        <end position="62"/>
    </location>
</feature>
<dbReference type="Proteomes" id="UP000243686">
    <property type="component" value="Unassembled WGS sequence"/>
</dbReference>
<dbReference type="GO" id="GO:0005737">
    <property type="term" value="C:cytoplasm"/>
    <property type="evidence" value="ECO:0007669"/>
    <property type="project" value="TreeGrafter"/>
</dbReference>
<dbReference type="InterPro" id="IPR042097">
    <property type="entry name" value="Aminopeptidase_N-like_N_sf"/>
</dbReference>
<feature type="transmembrane region" description="Helical" evidence="1">
    <location>
        <begin position="44"/>
        <end position="71"/>
    </location>
</feature>
<dbReference type="GO" id="GO:0043171">
    <property type="term" value="P:peptide catabolic process"/>
    <property type="evidence" value="ECO:0007669"/>
    <property type="project" value="TreeGrafter"/>
</dbReference>
<dbReference type="EMBL" id="KV891731">
    <property type="protein sequence ID" value="OON22596.1"/>
    <property type="molecule type" value="Genomic_DNA"/>
</dbReference>
<keyword evidence="4" id="KW-1185">Reference proteome</keyword>